<keyword evidence="1" id="KW-0732">Signal</keyword>
<evidence type="ECO:0000313" key="2">
    <source>
        <dbReference type="EMBL" id="KGJ07422.1"/>
    </source>
</evidence>
<dbReference type="Proteomes" id="UP000029917">
    <property type="component" value="Unassembled WGS sequence"/>
</dbReference>
<organism evidence="2 3">
    <name type="scientific">Paracoccus sphaerophysae</name>
    <dbReference type="NCBI Taxonomy" id="690417"/>
    <lineage>
        <taxon>Bacteria</taxon>
        <taxon>Pseudomonadati</taxon>
        <taxon>Pseudomonadota</taxon>
        <taxon>Alphaproteobacteria</taxon>
        <taxon>Rhodobacterales</taxon>
        <taxon>Paracoccaceae</taxon>
        <taxon>Paracoccus</taxon>
    </lineage>
</organism>
<feature type="chain" id="PRO_5001946146" description="Sulfatase-modifying factor enzyme domain-containing protein" evidence="1">
    <location>
        <begin position="17"/>
        <end position="220"/>
    </location>
</feature>
<proteinExistence type="predicted"/>
<dbReference type="RefSeq" id="WP_036718986.1">
    <property type="nucleotide sequence ID" value="NZ_JRKS01000021.1"/>
</dbReference>
<dbReference type="PROSITE" id="PS51257">
    <property type="entry name" value="PROKAR_LIPOPROTEIN"/>
    <property type="match status" value="1"/>
</dbReference>
<reference evidence="2 3" key="2">
    <citation type="submission" date="2014-10" db="EMBL/GenBank/DDBJ databases">
        <title>Paracoccus sanguinis sp. nov., isolated from clinical specimens of New York State patients.</title>
        <authorList>
            <person name="Mingle L.A."/>
            <person name="Cole J.A."/>
            <person name="Lapierre P."/>
            <person name="Musser K.A."/>
        </authorList>
    </citation>
    <scope>NUCLEOTIDE SEQUENCE [LARGE SCALE GENOMIC DNA]</scope>
    <source>
        <strain evidence="2 3">HAMBI 3106</strain>
    </source>
</reference>
<accession>A0A099FBF8</accession>
<reference evidence="2 3" key="1">
    <citation type="submission" date="2014-09" db="EMBL/GenBank/DDBJ databases">
        <authorList>
            <person name="McGinnis J.M."/>
            <person name="Wolfgang W.J."/>
        </authorList>
    </citation>
    <scope>NUCLEOTIDE SEQUENCE [LARGE SCALE GENOMIC DNA]</scope>
    <source>
        <strain evidence="2 3">HAMBI 3106</strain>
    </source>
</reference>
<feature type="signal peptide" evidence="1">
    <location>
        <begin position="1"/>
        <end position="16"/>
    </location>
</feature>
<dbReference type="AlphaFoldDB" id="A0A099FBF8"/>
<protein>
    <recommendedName>
        <fullName evidence="4">Sulfatase-modifying factor enzyme domain-containing protein</fullName>
    </recommendedName>
</protein>
<evidence type="ECO:0008006" key="4">
    <source>
        <dbReference type="Google" id="ProtNLM"/>
    </source>
</evidence>
<comment type="caution">
    <text evidence="2">The sequence shown here is derived from an EMBL/GenBank/DDBJ whole genome shotgun (WGS) entry which is preliminary data.</text>
</comment>
<dbReference type="EMBL" id="JRKS01000021">
    <property type="protein sequence ID" value="KGJ07422.1"/>
    <property type="molecule type" value="Genomic_DNA"/>
</dbReference>
<evidence type="ECO:0000313" key="3">
    <source>
        <dbReference type="Proteomes" id="UP000029917"/>
    </source>
</evidence>
<sequence length="220" mass="23765">MSLRRTILLTATLVVAACTEGGQVLDPFTGRQVAAGAPELTLDVGEIRLALHPVRTARNYPVPPTVAVSYRWSPAAYDRFFSEHGWRRPTTADWERSAAIEATRYPGCPGCTSGALGRTRDTQKADPTAEYKAHVMSTGEVTAAPCDRRASGELVCEPDPKLGIDEQRGLAQRILTAARPGCTIRPGRPKALELDRTGPGNDRIRFGPAEPVLYAEIACP</sequence>
<gene>
    <name evidence="2" type="ORF">IC63_08575</name>
</gene>
<evidence type="ECO:0000256" key="1">
    <source>
        <dbReference type="SAM" id="SignalP"/>
    </source>
</evidence>
<name>A0A099FBF8_9RHOB</name>
<keyword evidence="3" id="KW-1185">Reference proteome</keyword>